<feature type="compositionally biased region" description="Polar residues" evidence="1">
    <location>
        <begin position="372"/>
        <end position="382"/>
    </location>
</feature>
<protein>
    <submittedName>
        <fullName evidence="2">Uncharacterized protein</fullName>
    </submittedName>
</protein>
<dbReference type="RefSeq" id="WP_139797836.1">
    <property type="nucleotide sequence ID" value="NZ_AP022583.1"/>
</dbReference>
<name>A0A7I7PHP0_9MYCO</name>
<dbReference type="AlphaFoldDB" id="A0A7I7PHP0"/>
<dbReference type="Proteomes" id="UP000466894">
    <property type="component" value="Chromosome"/>
</dbReference>
<organism evidence="2 3">
    <name type="scientific">Mycobacterium noviomagense</name>
    <dbReference type="NCBI Taxonomy" id="459858"/>
    <lineage>
        <taxon>Bacteria</taxon>
        <taxon>Bacillati</taxon>
        <taxon>Actinomycetota</taxon>
        <taxon>Actinomycetes</taxon>
        <taxon>Mycobacteriales</taxon>
        <taxon>Mycobacteriaceae</taxon>
        <taxon>Mycobacterium</taxon>
    </lineage>
</organism>
<dbReference type="EMBL" id="AP022583">
    <property type="protein sequence ID" value="BBY08049.1"/>
    <property type="molecule type" value="Genomic_DNA"/>
</dbReference>
<feature type="region of interest" description="Disordered" evidence="1">
    <location>
        <begin position="344"/>
        <end position="382"/>
    </location>
</feature>
<feature type="compositionally biased region" description="Low complexity" evidence="1">
    <location>
        <begin position="353"/>
        <end position="371"/>
    </location>
</feature>
<evidence type="ECO:0000256" key="1">
    <source>
        <dbReference type="SAM" id="MobiDB-lite"/>
    </source>
</evidence>
<evidence type="ECO:0000313" key="2">
    <source>
        <dbReference type="EMBL" id="BBY08049.1"/>
    </source>
</evidence>
<accession>A0A7I7PHP0</accession>
<proteinExistence type="predicted"/>
<gene>
    <name evidence="2" type="ORF">MNVI_33670</name>
</gene>
<evidence type="ECO:0000313" key="3">
    <source>
        <dbReference type="Proteomes" id="UP000466894"/>
    </source>
</evidence>
<reference evidence="2 3" key="1">
    <citation type="journal article" date="2019" name="Emerg. Microbes Infect.">
        <title>Comprehensive subspecies identification of 175 nontuberculous mycobacteria species based on 7547 genomic profiles.</title>
        <authorList>
            <person name="Matsumoto Y."/>
            <person name="Kinjo T."/>
            <person name="Motooka D."/>
            <person name="Nabeya D."/>
            <person name="Jung N."/>
            <person name="Uechi K."/>
            <person name="Horii T."/>
            <person name="Iida T."/>
            <person name="Fujita J."/>
            <person name="Nakamura S."/>
        </authorList>
    </citation>
    <scope>NUCLEOTIDE SEQUENCE [LARGE SCALE GENOMIC DNA]</scope>
    <source>
        <strain evidence="2 3">JCM 16367</strain>
    </source>
</reference>
<sequence length="451" mass="49322">MAALPSLMALYGALDPATSEFDSRAVAHAAGRYLPITARSPGWFGNLMERFGRRTEDAIPDPERALADIVQGEDRLTVPELSRLVYVIGALCHTPRFEEMTLRPESMLGRALALAGPDYEEETGGNLETGDALLRLLYAEFEAARDFDRVVRRAVVQGLLSADVAAVPRCIPSTQWVDGYECVVIDTSFGRSDIYLQNLKDVVDPLNWHRNYPHAFCEMDQQVPDLLPNGWSRVLETVSLDCQHGWPRMVTPLKYYKSDPAGDQAVLQYDLDKSGLPEPGDGWITVDRGFIKMWATGNPGVWVRTRKIVHINGLWPAAQAMFVCPAGYASQAAEMIFGNAANPPADTVPWQQSPASATTTASTGTEPSTGPQKPTTGGSVASTTTQTWIDCLKDLADKNLQLSTKWWKNQLTVDDLVTYTQDVGAEIASAPWRLIQALSQPPDDGTPGGDA</sequence>
<dbReference type="KEGG" id="mnv:MNVI_33670"/>
<dbReference type="OrthoDB" id="4668401at2"/>